<name>A0ACC1X9R1_MELAZ</name>
<protein>
    <submittedName>
        <fullName evidence="1">Polypyrimidine tract-binding-like protein</fullName>
    </submittedName>
</protein>
<evidence type="ECO:0000313" key="2">
    <source>
        <dbReference type="Proteomes" id="UP001164539"/>
    </source>
</evidence>
<comment type="caution">
    <text evidence="1">The sequence shown here is derived from an EMBL/GenBank/DDBJ whole genome shotgun (WGS) entry which is preliminary data.</text>
</comment>
<accession>A0ACC1X9R1</accession>
<sequence>MSTSSQPQFRYTQTPSKVLHLRNLPWECTEEELIELCKPFGKIVNTKCNVGANRNQAFVEFADLNQAISMVSYYASSSEPAQVRGKTVYIQYSNRHEIVNNKSPGDVPGNVLLVTIEGVEAGDVSIDVIHLVFSAFGFVHKIATFEKAAGFQALIQFTDAETASSARNALDGRSIPRYLLPEHVGSCHLRISYSAHTDLNIKFQSHRSRDYTNPYLPVNPTAIEGVMQPTIGPDGKKKEPESNVLLASIENMQYAVTVDVIHTVFSAFGTVQKIAIFEKNGGTQALVQYPDVTTAAVAKEALEGHCIYDGGYCKLHLSYSRHTDLNVKAYSDKSRDYTVQDPSLLPAQQILGLPAPPAVWQNHQAATMYPGSEYAAPAQVPSWNPSAQAGTPTYMSVAGTFPGQSYPPSSIPAYATAPTPAGSSPLSQPPMVMTQPGVQPGRPAGASPPGHPPYYVR</sequence>
<dbReference type="Proteomes" id="UP001164539">
    <property type="component" value="Chromosome 11"/>
</dbReference>
<proteinExistence type="predicted"/>
<gene>
    <name evidence="1" type="ORF">OWV82_020946</name>
</gene>
<organism evidence="1 2">
    <name type="scientific">Melia azedarach</name>
    <name type="common">Chinaberry tree</name>
    <dbReference type="NCBI Taxonomy" id="155640"/>
    <lineage>
        <taxon>Eukaryota</taxon>
        <taxon>Viridiplantae</taxon>
        <taxon>Streptophyta</taxon>
        <taxon>Embryophyta</taxon>
        <taxon>Tracheophyta</taxon>
        <taxon>Spermatophyta</taxon>
        <taxon>Magnoliopsida</taxon>
        <taxon>eudicotyledons</taxon>
        <taxon>Gunneridae</taxon>
        <taxon>Pentapetalae</taxon>
        <taxon>rosids</taxon>
        <taxon>malvids</taxon>
        <taxon>Sapindales</taxon>
        <taxon>Meliaceae</taxon>
        <taxon>Melia</taxon>
    </lineage>
</organism>
<keyword evidence="2" id="KW-1185">Reference proteome</keyword>
<reference evidence="1 2" key="1">
    <citation type="journal article" date="2023" name="Science">
        <title>Complex scaffold remodeling in plant triterpene biosynthesis.</title>
        <authorList>
            <person name="De La Pena R."/>
            <person name="Hodgson H."/>
            <person name="Liu J.C."/>
            <person name="Stephenson M.J."/>
            <person name="Martin A.C."/>
            <person name="Owen C."/>
            <person name="Harkess A."/>
            <person name="Leebens-Mack J."/>
            <person name="Jimenez L.E."/>
            <person name="Osbourn A."/>
            <person name="Sattely E.S."/>
        </authorList>
    </citation>
    <scope>NUCLEOTIDE SEQUENCE [LARGE SCALE GENOMIC DNA]</scope>
    <source>
        <strain evidence="2">cv. JPN11</strain>
        <tissue evidence="1">Leaf</tissue>
    </source>
</reference>
<dbReference type="EMBL" id="CM051404">
    <property type="protein sequence ID" value="KAJ4707423.1"/>
    <property type="molecule type" value="Genomic_DNA"/>
</dbReference>
<evidence type="ECO:0000313" key="1">
    <source>
        <dbReference type="EMBL" id="KAJ4707423.1"/>
    </source>
</evidence>